<evidence type="ECO:0000313" key="1">
    <source>
        <dbReference type="EMBL" id="OCT63707.1"/>
    </source>
</evidence>
<name>A0A974H3M3_XENLA</name>
<sequence>MQQTDFLIQELNTFTYEKMRRLQDKLTLFHLQVVTGASEVMWVLVMYNKICLCRRALIRGKTLVEFYPNAH</sequence>
<organism evidence="1 2">
    <name type="scientific">Xenopus laevis</name>
    <name type="common">African clawed frog</name>
    <dbReference type="NCBI Taxonomy" id="8355"/>
    <lineage>
        <taxon>Eukaryota</taxon>
        <taxon>Metazoa</taxon>
        <taxon>Chordata</taxon>
        <taxon>Craniata</taxon>
        <taxon>Vertebrata</taxon>
        <taxon>Euteleostomi</taxon>
        <taxon>Amphibia</taxon>
        <taxon>Batrachia</taxon>
        <taxon>Anura</taxon>
        <taxon>Pipoidea</taxon>
        <taxon>Pipidae</taxon>
        <taxon>Xenopodinae</taxon>
        <taxon>Xenopus</taxon>
        <taxon>Xenopus</taxon>
    </lineage>
</organism>
<proteinExistence type="predicted"/>
<gene>
    <name evidence="1" type="ORF">XELAEV_18044808mg</name>
</gene>
<dbReference type="Proteomes" id="UP000694892">
    <property type="component" value="Chromosome 9_10L"/>
</dbReference>
<accession>A0A974H3M3</accession>
<protein>
    <submittedName>
        <fullName evidence="1">Uncharacterized protein</fullName>
    </submittedName>
</protein>
<evidence type="ECO:0000313" key="2">
    <source>
        <dbReference type="Proteomes" id="UP000694892"/>
    </source>
</evidence>
<dbReference type="AlphaFoldDB" id="A0A974H3M3"/>
<dbReference type="EMBL" id="CM004482">
    <property type="protein sequence ID" value="OCT63707.1"/>
    <property type="molecule type" value="Genomic_DNA"/>
</dbReference>
<reference evidence="2" key="1">
    <citation type="journal article" date="2016" name="Nature">
        <title>Genome evolution in the allotetraploid frog Xenopus laevis.</title>
        <authorList>
            <person name="Session A.M."/>
            <person name="Uno Y."/>
            <person name="Kwon T."/>
            <person name="Chapman J.A."/>
            <person name="Toyoda A."/>
            <person name="Takahashi S."/>
            <person name="Fukui A."/>
            <person name="Hikosaka A."/>
            <person name="Suzuki A."/>
            <person name="Kondo M."/>
            <person name="van Heeringen S.J."/>
            <person name="Quigley I."/>
            <person name="Heinz S."/>
            <person name="Ogino H."/>
            <person name="Ochi H."/>
            <person name="Hellsten U."/>
            <person name="Lyons J.B."/>
            <person name="Simakov O."/>
            <person name="Putnam N."/>
            <person name="Stites J."/>
            <person name="Kuroki Y."/>
            <person name="Tanaka T."/>
            <person name="Michiue T."/>
            <person name="Watanabe M."/>
            <person name="Bogdanovic O."/>
            <person name="Lister R."/>
            <person name="Georgiou G."/>
            <person name="Paranjpe S.S."/>
            <person name="van Kruijsbergen I."/>
            <person name="Shu S."/>
            <person name="Carlson J."/>
            <person name="Kinoshita T."/>
            <person name="Ohta Y."/>
            <person name="Mawaribuchi S."/>
            <person name="Jenkins J."/>
            <person name="Grimwood J."/>
            <person name="Schmutz J."/>
            <person name="Mitros T."/>
            <person name="Mozaffari S.V."/>
            <person name="Suzuki Y."/>
            <person name="Haramoto Y."/>
            <person name="Yamamoto T.S."/>
            <person name="Takagi C."/>
            <person name="Heald R."/>
            <person name="Miller K."/>
            <person name="Haudenschild C."/>
            <person name="Kitzman J."/>
            <person name="Nakayama T."/>
            <person name="Izutsu Y."/>
            <person name="Robert J."/>
            <person name="Fortriede J."/>
            <person name="Burns K."/>
            <person name="Lotay V."/>
            <person name="Karimi K."/>
            <person name="Yasuoka Y."/>
            <person name="Dichmann D.S."/>
            <person name="Flajnik M.F."/>
            <person name="Houston D.W."/>
            <person name="Shendure J."/>
            <person name="DuPasquier L."/>
            <person name="Vize P.D."/>
            <person name="Zorn A.M."/>
            <person name="Ito M."/>
            <person name="Marcotte E.M."/>
            <person name="Wallingford J.B."/>
            <person name="Ito Y."/>
            <person name="Asashima M."/>
            <person name="Ueno N."/>
            <person name="Matsuda Y."/>
            <person name="Veenstra G.J."/>
            <person name="Fujiyama A."/>
            <person name="Harland R.M."/>
            <person name="Taira M."/>
            <person name="Rokhsar D.S."/>
        </authorList>
    </citation>
    <scope>NUCLEOTIDE SEQUENCE [LARGE SCALE GENOMIC DNA]</scope>
    <source>
        <strain evidence="2">J</strain>
    </source>
</reference>